<dbReference type="EMBL" id="FRCA01000011">
    <property type="protein sequence ID" value="SHM69570.1"/>
    <property type="molecule type" value="Genomic_DNA"/>
</dbReference>
<dbReference type="Proteomes" id="UP000184123">
    <property type="component" value="Unassembled WGS sequence"/>
</dbReference>
<accession>A0A1M7KW07</accession>
<evidence type="ECO:0000256" key="2">
    <source>
        <dbReference type="ARBA" id="ARBA00011028"/>
    </source>
</evidence>
<reference evidence="9 10" key="1">
    <citation type="submission" date="2016-11" db="EMBL/GenBank/DDBJ databases">
        <authorList>
            <person name="Jaros S."/>
            <person name="Januszkiewicz K."/>
            <person name="Wedrychowicz H."/>
        </authorList>
    </citation>
    <scope>NUCLEOTIDE SEQUENCE [LARGE SCALE GENOMIC DNA]</scope>
    <source>
        <strain evidence="9 10">DSM 4740</strain>
    </source>
</reference>
<dbReference type="Proteomes" id="UP000321726">
    <property type="component" value="Unassembled WGS sequence"/>
</dbReference>
<dbReference type="Gene3D" id="3.40.50.1980">
    <property type="entry name" value="Nitrogenase molybdenum iron protein domain"/>
    <property type="match status" value="2"/>
</dbReference>
<keyword evidence="3 6" id="KW-0813">Transport</keyword>
<dbReference type="SUPFAM" id="SSF53807">
    <property type="entry name" value="Helical backbone' metal receptor"/>
    <property type="match status" value="1"/>
</dbReference>
<evidence type="ECO:0000256" key="6">
    <source>
        <dbReference type="RuleBase" id="RU003512"/>
    </source>
</evidence>
<dbReference type="RefSeq" id="WP_073436628.1">
    <property type="nucleotide sequence ID" value="NZ_BJXU01000156.1"/>
</dbReference>
<evidence type="ECO:0000256" key="4">
    <source>
        <dbReference type="ARBA" id="ARBA00022723"/>
    </source>
</evidence>
<dbReference type="PANTHER" id="PTHR42953:SF1">
    <property type="entry name" value="METAL-BINDING PROTEIN HI_0362-RELATED"/>
    <property type="match status" value="1"/>
</dbReference>
<dbReference type="InterPro" id="IPR006129">
    <property type="entry name" value="AdhesinB"/>
</dbReference>
<evidence type="ECO:0000313" key="9">
    <source>
        <dbReference type="EMBL" id="SHM69570.1"/>
    </source>
</evidence>
<dbReference type="Pfam" id="PF01297">
    <property type="entry name" value="ZnuA"/>
    <property type="match status" value="1"/>
</dbReference>
<dbReference type="InterPro" id="IPR006128">
    <property type="entry name" value="Lipoprotein_PsaA-like"/>
</dbReference>
<dbReference type="EMBL" id="BJXU01000156">
    <property type="protein sequence ID" value="GEN25601.1"/>
    <property type="molecule type" value="Genomic_DNA"/>
</dbReference>
<keyword evidence="11" id="KW-1185">Reference proteome</keyword>
<dbReference type="GO" id="GO:0046872">
    <property type="term" value="F:metal ion binding"/>
    <property type="evidence" value="ECO:0007669"/>
    <property type="project" value="UniProtKB-KW"/>
</dbReference>
<dbReference type="GO" id="GO:0007155">
    <property type="term" value="P:cell adhesion"/>
    <property type="evidence" value="ECO:0007669"/>
    <property type="project" value="InterPro"/>
</dbReference>
<dbReference type="STRING" id="44933.SAMN05660971_03632"/>
<feature type="chain" id="PRO_5012432615" evidence="7">
    <location>
        <begin position="23"/>
        <end position="335"/>
    </location>
</feature>
<organism evidence="9 10">
    <name type="scientific">Halomonas cupida</name>
    <dbReference type="NCBI Taxonomy" id="44933"/>
    <lineage>
        <taxon>Bacteria</taxon>
        <taxon>Pseudomonadati</taxon>
        <taxon>Pseudomonadota</taxon>
        <taxon>Gammaproteobacteria</taxon>
        <taxon>Oceanospirillales</taxon>
        <taxon>Halomonadaceae</taxon>
        <taxon>Halomonas</taxon>
    </lineage>
</organism>
<dbReference type="GO" id="GO:0030313">
    <property type="term" value="C:cell envelope"/>
    <property type="evidence" value="ECO:0007669"/>
    <property type="project" value="UniProtKB-SubCell"/>
</dbReference>
<evidence type="ECO:0000256" key="5">
    <source>
        <dbReference type="ARBA" id="ARBA00022729"/>
    </source>
</evidence>
<evidence type="ECO:0000256" key="1">
    <source>
        <dbReference type="ARBA" id="ARBA00004196"/>
    </source>
</evidence>
<dbReference type="GO" id="GO:0030001">
    <property type="term" value="P:metal ion transport"/>
    <property type="evidence" value="ECO:0007669"/>
    <property type="project" value="InterPro"/>
</dbReference>
<keyword evidence="5 7" id="KW-0732">Signal</keyword>
<protein>
    <submittedName>
        <fullName evidence="8">Manganese transporter</fullName>
    </submittedName>
    <submittedName>
        <fullName evidence="9">Manganese/zinc/iron transport system substrate-binding protein</fullName>
    </submittedName>
</protein>
<evidence type="ECO:0000313" key="10">
    <source>
        <dbReference type="Proteomes" id="UP000184123"/>
    </source>
</evidence>
<keyword evidence="4" id="KW-0479">Metal-binding</keyword>
<feature type="signal peptide" evidence="7">
    <location>
        <begin position="1"/>
        <end position="22"/>
    </location>
</feature>
<comment type="similarity">
    <text evidence="2 6">Belongs to the bacterial solute-binding protein 9 family.</text>
</comment>
<dbReference type="OrthoDB" id="9810636at2"/>
<dbReference type="InterPro" id="IPR006127">
    <property type="entry name" value="ZnuA-like"/>
</dbReference>
<dbReference type="PRINTS" id="PR00691">
    <property type="entry name" value="ADHESINB"/>
</dbReference>
<evidence type="ECO:0000256" key="7">
    <source>
        <dbReference type="SAM" id="SignalP"/>
    </source>
</evidence>
<evidence type="ECO:0000313" key="8">
    <source>
        <dbReference type="EMBL" id="GEN25601.1"/>
    </source>
</evidence>
<proteinExistence type="inferred from homology"/>
<dbReference type="PRINTS" id="PR00690">
    <property type="entry name" value="ADHESNFAMILY"/>
</dbReference>
<dbReference type="PANTHER" id="PTHR42953">
    <property type="entry name" value="HIGH-AFFINITY ZINC UPTAKE SYSTEM PROTEIN ZNUA-RELATED"/>
    <property type="match status" value="1"/>
</dbReference>
<dbReference type="InterPro" id="IPR050492">
    <property type="entry name" value="Bact_metal-bind_prot9"/>
</dbReference>
<evidence type="ECO:0000256" key="3">
    <source>
        <dbReference type="ARBA" id="ARBA00022448"/>
    </source>
</evidence>
<sequence>MRLPTALLATLTAMMFSHMSWADDTSPLKTMVTVGMLGDVVSQVGGDCVATTTMMGPGVDPHLYQASARDVHELNEADLILFSGYSLEGQLGEVLERFARIKPTTAISEQAIDETQLIHSQDAYGIDPHLWMDAGLWAQTVPAVAKVLADQRPQCRDAIQTRQADYEAQLEALDGWIRTSIATIPERQRILVTAHDAFNYFGRAYGIEVSGIQGMSTATETGVGDIRRTVDLVVEREVPAMFVESTINPRTVQAVIDAAASRGQQVAIGGQLYSDAMGAPDTADGTYIGMLVANTRHIVEALGGKVSPLPEPLQGWASRWHLDFDTPIAANNHTE</sequence>
<gene>
    <name evidence="8" type="primary">mtsA</name>
    <name evidence="8" type="ORF">HCU01_35500</name>
    <name evidence="9" type="ORF">SAMN05660971_03632</name>
</gene>
<name>A0A1M7KW07_9GAMM</name>
<comment type="subcellular location">
    <subcellularLocation>
        <location evidence="1">Cell envelope</location>
    </subcellularLocation>
</comment>
<dbReference type="AlphaFoldDB" id="A0A1M7KW07"/>
<evidence type="ECO:0000313" key="11">
    <source>
        <dbReference type="Proteomes" id="UP000321726"/>
    </source>
</evidence>
<reference evidence="8 11" key="2">
    <citation type="submission" date="2019-07" db="EMBL/GenBank/DDBJ databases">
        <title>Whole genome shotgun sequence of Halomonas cupida NBRC 102219.</title>
        <authorList>
            <person name="Hosoyama A."/>
            <person name="Uohara A."/>
            <person name="Ohji S."/>
            <person name="Ichikawa N."/>
        </authorList>
    </citation>
    <scope>NUCLEOTIDE SEQUENCE [LARGE SCALE GENOMIC DNA]</scope>
    <source>
        <strain evidence="8 11">NBRC 102219</strain>
    </source>
</reference>